<reference evidence="6" key="2">
    <citation type="submission" date="2018-05" db="EMBL/GenBank/DDBJ databases">
        <title>OgluRS3 (Oryza glumaepatula Reference Sequence Version 3).</title>
        <authorList>
            <person name="Zhang J."/>
            <person name="Kudrna D."/>
            <person name="Lee S."/>
            <person name="Talag J."/>
            <person name="Welchert J."/>
            <person name="Wing R.A."/>
        </authorList>
    </citation>
    <scope>NUCLEOTIDE SEQUENCE [LARGE SCALE GENOMIC DNA]</scope>
</reference>
<organism evidence="6">
    <name type="scientific">Oryza glumipatula</name>
    <dbReference type="NCBI Taxonomy" id="40148"/>
    <lineage>
        <taxon>Eukaryota</taxon>
        <taxon>Viridiplantae</taxon>
        <taxon>Streptophyta</taxon>
        <taxon>Embryophyta</taxon>
        <taxon>Tracheophyta</taxon>
        <taxon>Spermatophyta</taxon>
        <taxon>Magnoliopsida</taxon>
        <taxon>Liliopsida</taxon>
        <taxon>Poales</taxon>
        <taxon>Poaceae</taxon>
        <taxon>BOP clade</taxon>
        <taxon>Oryzoideae</taxon>
        <taxon>Oryzeae</taxon>
        <taxon>Oryzinae</taxon>
        <taxon>Oryza</taxon>
    </lineage>
</organism>
<keyword evidence="3" id="KW-0539">Nucleus</keyword>
<dbReference type="HOGENOM" id="CLU_1828496_0_0_1"/>
<evidence type="ECO:0000256" key="5">
    <source>
        <dbReference type="SAM" id="MobiDB-lite"/>
    </source>
</evidence>
<dbReference type="AlphaFoldDB" id="A0A0E0AGM2"/>
<dbReference type="GO" id="GO:0003713">
    <property type="term" value="F:transcription coactivator activity"/>
    <property type="evidence" value="ECO:0007669"/>
    <property type="project" value="InterPro"/>
</dbReference>
<evidence type="ECO:0000256" key="2">
    <source>
        <dbReference type="ARBA" id="ARBA00009389"/>
    </source>
</evidence>
<sequence>MVAHEERAVVAKENLPSPPLLAPPRRVAAEQGRGGDLHLASRAGERIMDREAKKEAFRKYLESSGVLDTLTKVLVALYEENDKPSSAVEFVQQKLGGPSISDYEKLKAEKLDLQLKYNELLETHKETCRQLDELKNLKNGSGNNTC</sequence>
<evidence type="ECO:0000256" key="1">
    <source>
        <dbReference type="ARBA" id="ARBA00004123"/>
    </source>
</evidence>
<feature type="compositionally biased region" description="Basic and acidic residues" evidence="5">
    <location>
        <begin position="1"/>
        <end position="10"/>
    </location>
</feature>
<dbReference type="GO" id="GO:0005634">
    <property type="term" value="C:nucleus"/>
    <property type="evidence" value="ECO:0007669"/>
    <property type="project" value="UniProtKB-SubCell"/>
</dbReference>
<evidence type="ECO:0000256" key="3">
    <source>
        <dbReference type="ARBA" id="ARBA00023242"/>
    </source>
</evidence>
<accession>A0A0E0AGM2</accession>
<keyword evidence="7" id="KW-1185">Reference proteome</keyword>
<reference evidence="6" key="1">
    <citation type="submission" date="2015-04" db="UniProtKB">
        <authorList>
            <consortium name="EnsemblPlants"/>
        </authorList>
    </citation>
    <scope>IDENTIFICATION</scope>
</reference>
<dbReference type="InterPro" id="IPR026060">
    <property type="entry name" value="AMY1"/>
</dbReference>
<feature type="coiled-coil region" evidence="4">
    <location>
        <begin position="103"/>
        <end position="137"/>
    </location>
</feature>
<evidence type="ECO:0000256" key="4">
    <source>
        <dbReference type="SAM" id="Coils"/>
    </source>
</evidence>
<dbReference type="eggNOG" id="ENOG502S4QK">
    <property type="taxonomic scope" value="Eukaryota"/>
</dbReference>
<dbReference type="STRING" id="40148.A0A0E0AGM2"/>
<dbReference type="Proteomes" id="UP000026961">
    <property type="component" value="Chromosome 7"/>
</dbReference>
<feature type="region of interest" description="Disordered" evidence="5">
    <location>
        <begin position="1"/>
        <end position="23"/>
    </location>
</feature>
<evidence type="ECO:0000313" key="6">
    <source>
        <dbReference type="EnsemblPlants" id="OGLUM07G05020.1"/>
    </source>
</evidence>
<keyword evidence="4" id="KW-0175">Coiled coil</keyword>
<dbReference type="Gramene" id="OGLUM07G05020.1">
    <property type="protein sequence ID" value="OGLUM07G05020.1"/>
    <property type="gene ID" value="OGLUM07G05020"/>
</dbReference>
<dbReference type="PANTHER" id="PTHR13168">
    <property type="entry name" value="ASSOCIATE OF C-MYC AMY-1"/>
    <property type="match status" value="1"/>
</dbReference>
<comment type="similarity">
    <text evidence="2">Belongs to the AMY1 family.</text>
</comment>
<evidence type="ECO:0000313" key="7">
    <source>
        <dbReference type="Proteomes" id="UP000026961"/>
    </source>
</evidence>
<name>A0A0E0AGM2_9ORYZ</name>
<dbReference type="EnsemblPlants" id="OGLUM07G05020.1">
    <property type="protein sequence ID" value="OGLUM07G05020.1"/>
    <property type="gene ID" value="OGLUM07G05020"/>
</dbReference>
<protein>
    <recommendedName>
        <fullName evidence="8">c-Myc-binding protein</fullName>
    </recommendedName>
</protein>
<comment type="subcellular location">
    <subcellularLocation>
        <location evidence="1">Nucleus</location>
    </subcellularLocation>
</comment>
<evidence type="ECO:0008006" key="8">
    <source>
        <dbReference type="Google" id="ProtNLM"/>
    </source>
</evidence>
<proteinExistence type="inferred from homology"/>
<dbReference type="PRINTS" id="PR02028">
    <property type="entry name" value="CMYCBINDINGP"/>
</dbReference>
<dbReference type="PANTHER" id="PTHR13168:SF0">
    <property type="entry name" value="C-MYC-BINDING PROTEIN"/>
    <property type="match status" value="1"/>
</dbReference>